<accession>A0AAW0T315</accession>
<sequence>MRLLTLALLLVAGTVKADFDDEVDLQQHLGKLSSPRYPIESNTNNRGVVRDYIIERMKYYGLEVKTQKFNTTINKDPLGINSDRIEVQGTNVIGIQRAVTEHPGAVVVVGADYDSNGVDHPLFYNGAGVATLLEVARMYSVNERWSGHYVANYTTIFVAFDINTKLHQDSPGHPGGYYFVQNWLMPFLKQKEYFGGAIILDSVMNVNYKDNSQILSSNFQNIFPDTYKRLQNDNNKGNFLAMVSSGDKEPTKILREQFSGSYYKDRRSQPFRLEDMKLSGGVKFDNLVEQFTKSDNIHFWNAKDLNGEPIQLPALLLTDTKNSRTLSTTNCITDPCRPVELVTEERTEFVEATVKGVTTFLFNRQATRLSYEPSSSMSSLPSAIMTVLMLALVRLYM</sequence>
<dbReference type="InterPro" id="IPR045175">
    <property type="entry name" value="M28_fam"/>
</dbReference>
<name>A0AAW0T315_SCYPA</name>
<keyword evidence="4" id="KW-1185">Reference proteome</keyword>
<dbReference type="SUPFAM" id="SSF53187">
    <property type="entry name" value="Zn-dependent exopeptidases"/>
    <property type="match status" value="1"/>
</dbReference>
<dbReference type="AlphaFoldDB" id="A0AAW0T315"/>
<gene>
    <name evidence="3" type="ORF">O3P69_018450</name>
</gene>
<protein>
    <recommendedName>
        <fullName evidence="5">Peptidase M28 domain-containing protein</fullName>
    </recommendedName>
</protein>
<dbReference type="EMBL" id="JARAKH010000040">
    <property type="protein sequence ID" value="KAK8381381.1"/>
    <property type="molecule type" value="Genomic_DNA"/>
</dbReference>
<dbReference type="PANTHER" id="PTHR12147:SF26">
    <property type="entry name" value="PEPTIDASE M28 DOMAIN-CONTAINING PROTEIN"/>
    <property type="match status" value="1"/>
</dbReference>
<dbReference type="Proteomes" id="UP001487740">
    <property type="component" value="Unassembled WGS sequence"/>
</dbReference>
<evidence type="ECO:0008006" key="5">
    <source>
        <dbReference type="Google" id="ProtNLM"/>
    </source>
</evidence>
<dbReference type="Gene3D" id="3.40.630.10">
    <property type="entry name" value="Zn peptidases"/>
    <property type="match status" value="1"/>
</dbReference>
<reference evidence="3 4" key="1">
    <citation type="submission" date="2023-03" db="EMBL/GenBank/DDBJ databases">
        <title>High-quality genome of Scylla paramamosain provides insights in environmental adaptation.</title>
        <authorList>
            <person name="Zhang L."/>
        </authorList>
    </citation>
    <scope>NUCLEOTIDE SEQUENCE [LARGE SCALE GENOMIC DNA]</scope>
    <source>
        <strain evidence="3">LZ_2023a</strain>
        <tissue evidence="3">Muscle</tissue>
    </source>
</reference>
<comment type="similarity">
    <text evidence="1">Belongs to the peptidase M28 family. M28B subfamily.</text>
</comment>
<feature type="signal peptide" evidence="2">
    <location>
        <begin position="1"/>
        <end position="17"/>
    </location>
</feature>
<dbReference type="PANTHER" id="PTHR12147">
    <property type="entry name" value="METALLOPEPTIDASE M28 FAMILY MEMBER"/>
    <property type="match status" value="1"/>
</dbReference>
<evidence type="ECO:0000313" key="3">
    <source>
        <dbReference type="EMBL" id="KAK8381381.1"/>
    </source>
</evidence>
<dbReference type="GO" id="GO:0008235">
    <property type="term" value="F:metalloexopeptidase activity"/>
    <property type="evidence" value="ECO:0007669"/>
    <property type="project" value="InterPro"/>
</dbReference>
<evidence type="ECO:0000313" key="4">
    <source>
        <dbReference type="Proteomes" id="UP001487740"/>
    </source>
</evidence>
<keyword evidence="2" id="KW-0732">Signal</keyword>
<organism evidence="3 4">
    <name type="scientific">Scylla paramamosain</name>
    <name type="common">Mud crab</name>
    <dbReference type="NCBI Taxonomy" id="85552"/>
    <lineage>
        <taxon>Eukaryota</taxon>
        <taxon>Metazoa</taxon>
        <taxon>Ecdysozoa</taxon>
        <taxon>Arthropoda</taxon>
        <taxon>Crustacea</taxon>
        <taxon>Multicrustacea</taxon>
        <taxon>Malacostraca</taxon>
        <taxon>Eumalacostraca</taxon>
        <taxon>Eucarida</taxon>
        <taxon>Decapoda</taxon>
        <taxon>Pleocyemata</taxon>
        <taxon>Brachyura</taxon>
        <taxon>Eubrachyura</taxon>
        <taxon>Portunoidea</taxon>
        <taxon>Portunidae</taxon>
        <taxon>Portuninae</taxon>
        <taxon>Scylla</taxon>
    </lineage>
</organism>
<dbReference type="GO" id="GO:0006508">
    <property type="term" value="P:proteolysis"/>
    <property type="evidence" value="ECO:0007669"/>
    <property type="project" value="InterPro"/>
</dbReference>
<feature type="chain" id="PRO_5043665209" description="Peptidase M28 domain-containing protein" evidence="2">
    <location>
        <begin position="18"/>
        <end position="397"/>
    </location>
</feature>
<proteinExistence type="inferred from homology"/>
<evidence type="ECO:0000256" key="2">
    <source>
        <dbReference type="SAM" id="SignalP"/>
    </source>
</evidence>
<comment type="caution">
    <text evidence="3">The sequence shown here is derived from an EMBL/GenBank/DDBJ whole genome shotgun (WGS) entry which is preliminary data.</text>
</comment>
<evidence type="ECO:0000256" key="1">
    <source>
        <dbReference type="ARBA" id="ARBA00005634"/>
    </source>
</evidence>